<evidence type="ECO:0000256" key="1">
    <source>
        <dbReference type="SAM" id="SignalP"/>
    </source>
</evidence>
<dbReference type="OrthoDB" id="5409186at2759"/>
<keyword evidence="1" id="KW-0732">Signal</keyword>
<sequence length="218" mass="22379">MRSSITFAIAALLAAAVQCSAHSGYGGSRHPRYENCAPSQNGSCTGCGTDYVQCGSNTCYNPKAGETCCSNAYGKRRASFNCRYEDNYDDDYNSTTTSVPSTTTTITSTTTNTITVSATTSSCALTSSTTGLPITSSVASYGNTTTVALNTTTSTLSVANATGVLPTSNMTLNATKPPSATISPPISGYKGDASGLQGQASASLFALNCLIFMCTLLL</sequence>
<feature type="signal peptide" evidence="1">
    <location>
        <begin position="1"/>
        <end position="21"/>
    </location>
</feature>
<organism evidence="2 3">
    <name type="scientific">Exophiala xenobiotica</name>
    <dbReference type="NCBI Taxonomy" id="348802"/>
    <lineage>
        <taxon>Eukaryota</taxon>
        <taxon>Fungi</taxon>
        <taxon>Dikarya</taxon>
        <taxon>Ascomycota</taxon>
        <taxon>Pezizomycotina</taxon>
        <taxon>Eurotiomycetes</taxon>
        <taxon>Chaetothyriomycetidae</taxon>
        <taxon>Chaetothyriales</taxon>
        <taxon>Herpotrichiellaceae</taxon>
        <taxon>Exophiala</taxon>
    </lineage>
</organism>
<proteinExistence type="predicted"/>
<dbReference type="PROSITE" id="PS00430">
    <property type="entry name" value="TONB_DEPENDENT_REC_1"/>
    <property type="match status" value="1"/>
</dbReference>
<dbReference type="RefSeq" id="XP_013317675.1">
    <property type="nucleotide sequence ID" value="XM_013462221.1"/>
</dbReference>
<reference evidence="2 3" key="1">
    <citation type="submission" date="2015-01" db="EMBL/GenBank/DDBJ databases">
        <title>The Genome Sequence of Exophiala xenobiotica CBS118157.</title>
        <authorList>
            <consortium name="The Broad Institute Genomics Platform"/>
            <person name="Cuomo C."/>
            <person name="de Hoog S."/>
            <person name="Gorbushina A."/>
            <person name="Stielow B."/>
            <person name="Teixiera M."/>
            <person name="Abouelleil A."/>
            <person name="Chapman S.B."/>
            <person name="Priest M."/>
            <person name="Young S.K."/>
            <person name="Wortman J."/>
            <person name="Nusbaum C."/>
            <person name="Birren B."/>
        </authorList>
    </citation>
    <scope>NUCLEOTIDE SEQUENCE [LARGE SCALE GENOMIC DNA]</scope>
    <source>
        <strain evidence="2 3">CBS 118157</strain>
    </source>
</reference>
<accession>A0A0D2BXF4</accession>
<dbReference type="HOGENOM" id="CLU_1053745_0_0_1"/>
<protein>
    <submittedName>
        <fullName evidence="2">Uncharacterized protein</fullName>
    </submittedName>
</protein>
<dbReference type="EMBL" id="KN847319">
    <property type="protein sequence ID" value="KIW57091.1"/>
    <property type="molecule type" value="Genomic_DNA"/>
</dbReference>
<dbReference type="Proteomes" id="UP000054342">
    <property type="component" value="Unassembled WGS sequence"/>
</dbReference>
<evidence type="ECO:0000313" key="2">
    <source>
        <dbReference type="EMBL" id="KIW57091.1"/>
    </source>
</evidence>
<dbReference type="AlphaFoldDB" id="A0A0D2BXF4"/>
<gene>
    <name evidence="2" type="ORF">PV05_05690</name>
</gene>
<name>A0A0D2BXF4_9EURO</name>
<feature type="chain" id="PRO_5002250208" evidence="1">
    <location>
        <begin position="22"/>
        <end position="218"/>
    </location>
</feature>
<dbReference type="GeneID" id="25327598"/>
<keyword evidence="3" id="KW-1185">Reference proteome</keyword>
<dbReference type="InterPro" id="IPR010916">
    <property type="entry name" value="TonB_box_CS"/>
</dbReference>
<dbReference type="STRING" id="348802.A0A0D2BXF4"/>
<evidence type="ECO:0000313" key="3">
    <source>
        <dbReference type="Proteomes" id="UP000054342"/>
    </source>
</evidence>